<accession>A0A081D8B0</accession>
<reference evidence="2 4" key="2">
    <citation type="submission" date="2014-07" db="EMBL/GenBank/DDBJ databases">
        <title>Draft genome sequence of Nonlabens ulvanivorans, an ulvan degrading bacterium.</title>
        <authorList>
            <person name="Kopel M."/>
            <person name="Helbert W."/>
            <person name="Henrissat B."/>
            <person name="Doniger T."/>
            <person name="Banin E."/>
        </authorList>
    </citation>
    <scope>NUCLEOTIDE SEQUENCE [LARGE SCALE GENOMIC DNA]</scope>
    <source>
        <strain evidence="2 4">PLR</strain>
    </source>
</reference>
<dbReference type="EMBL" id="BBLG01000001">
    <property type="protein sequence ID" value="GAK75156.1"/>
    <property type="molecule type" value="Genomic_DNA"/>
</dbReference>
<dbReference type="RefSeq" id="WP_036582638.1">
    <property type="nucleotide sequence ID" value="NZ_JPJI01000032.1"/>
</dbReference>
<evidence type="ECO:0000313" key="3">
    <source>
        <dbReference type="EMBL" id="PRX14983.1"/>
    </source>
</evidence>
<evidence type="ECO:0000313" key="1">
    <source>
        <dbReference type="EMBL" id="GAK75156.1"/>
    </source>
</evidence>
<evidence type="ECO:0000313" key="2">
    <source>
        <dbReference type="EMBL" id="KEZ92155.1"/>
    </source>
</evidence>
<comment type="caution">
    <text evidence="1">The sequence shown here is derived from an EMBL/GenBank/DDBJ whole genome shotgun (WGS) entry which is preliminary data.</text>
</comment>
<dbReference type="AlphaFoldDB" id="A0A081D8B0"/>
<protein>
    <submittedName>
        <fullName evidence="1">Uncharacterized protein</fullName>
    </submittedName>
</protein>
<keyword evidence="6" id="KW-1185">Reference proteome</keyword>
<dbReference type="EMBL" id="PVNA01000001">
    <property type="protein sequence ID" value="PRX14983.1"/>
    <property type="molecule type" value="Genomic_DNA"/>
</dbReference>
<dbReference type="OrthoDB" id="978748at2"/>
<sequence length="158" mass="18980">MKTASVKELKDELKYKDEKELMEIVLRLSRFKKENKELLTYLLFEAHHEDDYVDSVKANLDKQFLSVNTRNIYYAKKGIRKVLKDAKKFIRYSGNKETEVAILIHFCKLLQDFQPYYSQSKVLRDICTRQIVLIKVRISTLHEDLQYDFEQELNMIDY</sequence>
<dbReference type="EMBL" id="JPJI01000032">
    <property type="protein sequence ID" value="KEZ92155.1"/>
    <property type="molecule type" value="Genomic_DNA"/>
</dbReference>
<dbReference type="Proteomes" id="UP000239997">
    <property type="component" value="Unassembled WGS sequence"/>
</dbReference>
<organism evidence="1 5">
    <name type="scientific">Nonlabens ulvanivorans</name>
    <name type="common">Persicivirga ulvanivorans</name>
    <dbReference type="NCBI Taxonomy" id="906888"/>
    <lineage>
        <taxon>Bacteria</taxon>
        <taxon>Pseudomonadati</taxon>
        <taxon>Bacteroidota</taxon>
        <taxon>Flavobacteriia</taxon>
        <taxon>Flavobacteriales</taxon>
        <taxon>Flavobacteriaceae</taxon>
        <taxon>Nonlabens</taxon>
    </lineage>
</organism>
<reference evidence="1 5" key="1">
    <citation type="journal article" date="2014" name="Genome Announc.">
        <title>Draft Genome Sequences of Marine Flavobacterium Nonlabens Strains NR17, NR24, NR27, NR32, NR33, and Ara13.</title>
        <authorList>
            <person name="Nakanishi M."/>
            <person name="Meirelles P."/>
            <person name="Suzuki R."/>
            <person name="Takatani N."/>
            <person name="Mino S."/>
            <person name="Suda W."/>
            <person name="Oshima K."/>
            <person name="Hattori M."/>
            <person name="Ohkuma M."/>
            <person name="Hosokawa M."/>
            <person name="Miyashita K."/>
            <person name="Thompson F.L."/>
            <person name="Niwa A."/>
            <person name="Sawabe T."/>
            <person name="Sawabe T."/>
        </authorList>
    </citation>
    <scope>NUCLEOTIDE SEQUENCE [LARGE SCALE GENOMIC DNA]</scope>
    <source>
        <strain evidence="1">JCM 19296</strain>
        <strain evidence="5">JCM19296</strain>
    </source>
</reference>
<evidence type="ECO:0000313" key="5">
    <source>
        <dbReference type="Proteomes" id="UP000028980"/>
    </source>
</evidence>
<gene>
    <name evidence="2" type="ORF">IL45_08350</name>
    <name evidence="1" type="ORF">JCM19296_734</name>
    <name evidence="3" type="ORF">LY02_00195</name>
</gene>
<evidence type="ECO:0000313" key="4">
    <source>
        <dbReference type="Proteomes" id="UP000028531"/>
    </source>
</evidence>
<dbReference type="Proteomes" id="UP000028531">
    <property type="component" value="Unassembled WGS sequence"/>
</dbReference>
<reference evidence="3 6" key="3">
    <citation type="submission" date="2018-03" db="EMBL/GenBank/DDBJ databases">
        <title>Genomic Encyclopedia of Archaeal and Bacterial Type Strains, Phase II (KMG-II): from individual species to whole genera.</title>
        <authorList>
            <person name="Goeker M."/>
        </authorList>
    </citation>
    <scope>NUCLEOTIDE SEQUENCE [LARGE SCALE GENOMIC DNA]</scope>
    <source>
        <strain evidence="3 6">DSM 22727</strain>
    </source>
</reference>
<proteinExistence type="predicted"/>
<dbReference type="Proteomes" id="UP000028980">
    <property type="component" value="Unassembled WGS sequence"/>
</dbReference>
<name>A0A081D8B0_NONUL</name>
<evidence type="ECO:0000313" key="6">
    <source>
        <dbReference type="Proteomes" id="UP000239997"/>
    </source>
</evidence>